<sequence length="165" mass="18913">MAVPEEKVKVLMEWESPERPYTKRGKTYFKNLFALLVILAAVAVFFKEFILAGVLGAVGFLKWALGTNPPRTGRHMITNVGINSHGHEYSWDQLKDFWFGKADGLDVLHIDTKSMYPGRIYMLLSGADKREISDLLSGHLPFRRKVREDFIEKISAKVSRRFPLE</sequence>
<protein>
    <recommendedName>
        <fullName evidence="3">DUF5673 domain-containing protein</fullName>
    </recommendedName>
</protein>
<dbReference type="Proteomes" id="UP000885744">
    <property type="component" value="Unassembled WGS sequence"/>
</dbReference>
<keyword evidence="1" id="KW-1133">Transmembrane helix</keyword>
<dbReference type="EMBL" id="DRHH01000051">
    <property type="protein sequence ID" value="HEB14023.1"/>
    <property type="molecule type" value="Genomic_DNA"/>
</dbReference>
<dbReference type="AlphaFoldDB" id="A0A7C1NN39"/>
<accession>A0A7C1NN39</accession>
<name>A0A7C1NN39_UNCKA</name>
<organism evidence="2">
    <name type="scientific">candidate division WWE3 bacterium</name>
    <dbReference type="NCBI Taxonomy" id="2053526"/>
    <lineage>
        <taxon>Bacteria</taxon>
        <taxon>Katanobacteria</taxon>
    </lineage>
</organism>
<gene>
    <name evidence="2" type="ORF">ENI09_01280</name>
</gene>
<evidence type="ECO:0000313" key="2">
    <source>
        <dbReference type="EMBL" id="HEB14023.1"/>
    </source>
</evidence>
<evidence type="ECO:0008006" key="3">
    <source>
        <dbReference type="Google" id="ProtNLM"/>
    </source>
</evidence>
<reference evidence="2" key="1">
    <citation type="journal article" date="2020" name="mSystems">
        <title>Genome- and Community-Level Interaction Insights into Carbon Utilization and Element Cycling Functions of Hydrothermarchaeota in Hydrothermal Sediment.</title>
        <authorList>
            <person name="Zhou Z."/>
            <person name="Liu Y."/>
            <person name="Xu W."/>
            <person name="Pan J."/>
            <person name="Luo Z.H."/>
            <person name="Li M."/>
        </authorList>
    </citation>
    <scope>NUCLEOTIDE SEQUENCE [LARGE SCALE GENOMIC DNA]</scope>
    <source>
        <strain evidence="2">HyVt-365</strain>
    </source>
</reference>
<feature type="transmembrane region" description="Helical" evidence="1">
    <location>
        <begin position="32"/>
        <end position="61"/>
    </location>
</feature>
<evidence type="ECO:0000256" key="1">
    <source>
        <dbReference type="SAM" id="Phobius"/>
    </source>
</evidence>
<keyword evidence="1" id="KW-0472">Membrane</keyword>
<comment type="caution">
    <text evidence="2">The sequence shown here is derived from an EMBL/GenBank/DDBJ whole genome shotgun (WGS) entry which is preliminary data.</text>
</comment>
<keyword evidence="1" id="KW-0812">Transmembrane</keyword>
<proteinExistence type="predicted"/>